<dbReference type="PROSITE" id="PS51257">
    <property type="entry name" value="PROKAR_LIPOPROTEIN"/>
    <property type="match status" value="1"/>
</dbReference>
<sequence>MGIRTIGRTALAVTLAGTLLAGCGGKGTGTAAEPSPKENGVAALAPEEALKRSTAALEKAGSYRVKGGMQDDGSAITVDLAVAGTDLGGTMTMDGGKIDLLAVGGQKYLRADEKFWAKVVEPNAADDAAKLFGGKWMKVDPENKTARLFDFATPQKLLKADAPLTKGETRDVDGQPAIGLVESDSNGGTLFVATTGEPYPVMLTSGKDTQGEIRLSDFGATFDQIKAPAEADVVEMKDLKRK</sequence>
<dbReference type="AlphaFoldDB" id="A0A1C5HXP3"/>
<dbReference type="EMBL" id="LT607751">
    <property type="protein sequence ID" value="SCG50749.1"/>
    <property type="molecule type" value="Genomic_DNA"/>
</dbReference>
<protein>
    <recommendedName>
        <fullName evidence="3">Lipoprotein</fullName>
    </recommendedName>
</protein>
<gene>
    <name evidence="1" type="ORF">GA0074704_2538</name>
</gene>
<dbReference type="Proteomes" id="UP000198210">
    <property type="component" value="Chromosome I"/>
</dbReference>
<evidence type="ECO:0008006" key="3">
    <source>
        <dbReference type="Google" id="ProtNLM"/>
    </source>
</evidence>
<name>A0A1C5HXP3_9ACTN</name>
<proteinExistence type="predicted"/>
<dbReference type="Gene3D" id="2.50.20.20">
    <property type="match status" value="1"/>
</dbReference>
<evidence type="ECO:0000313" key="2">
    <source>
        <dbReference type="Proteomes" id="UP000198210"/>
    </source>
</evidence>
<reference evidence="1 2" key="1">
    <citation type="submission" date="2016-06" db="EMBL/GenBank/DDBJ databases">
        <authorList>
            <person name="Kjaerup R.B."/>
            <person name="Dalgaard T.S."/>
            <person name="Juul-Madsen H.R."/>
        </authorList>
    </citation>
    <scope>NUCLEOTIDE SEQUENCE [LARGE SCALE GENOMIC DNA]</scope>
    <source>
        <strain evidence="1 2">DSM 45097</strain>
    </source>
</reference>
<organism evidence="1 2">
    <name type="scientific">Micromonospora siamensis</name>
    <dbReference type="NCBI Taxonomy" id="299152"/>
    <lineage>
        <taxon>Bacteria</taxon>
        <taxon>Bacillati</taxon>
        <taxon>Actinomycetota</taxon>
        <taxon>Actinomycetes</taxon>
        <taxon>Micromonosporales</taxon>
        <taxon>Micromonosporaceae</taxon>
        <taxon>Micromonospora</taxon>
    </lineage>
</organism>
<dbReference type="RefSeq" id="WP_088970684.1">
    <property type="nucleotide sequence ID" value="NZ_JBHLYF010000006.1"/>
</dbReference>
<accession>A0A1C5HXP3</accession>
<evidence type="ECO:0000313" key="1">
    <source>
        <dbReference type="EMBL" id="SCG50749.1"/>
    </source>
</evidence>
<keyword evidence="2" id="KW-1185">Reference proteome</keyword>